<dbReference type="SUPFAM" id="SSF57783">
    <property type="entry name" value="Zinc beta-ribbon"/>
    <property type="match status" value="1"/>
</dbReference>
<feature type="domain" description="TFIIB-type" evidence="2">
    <location>
        <begin position="1"/>
        <end position="30"/>
    </location>
</feature>
<name>A0A7S9IK34_SACSO</name>
<reference evidence="3 4" key="1">
    <citation type="journal article" date="2020" name="Nat. Commun.">
        <title>The structures of two archaeal type IV pili illuminate evolutionary relationships.</title>
        <authorList>
            <person name="Wang F."/>
            <person name="Baquero D.P."/>
            <person name="Su Z."/>
            <person name="Beltran L.C."/>
            <person name="Prangishvili D."/>
            <person name="Krupovic M."/>
            <person name="Egelman E.H."/>
        </authorList>
    </citation>
    <scope>NUCLEOTIDE SEQUENCE [LARGE SCALE GENOMIC DNA]</scope>
    <source>
        <strain evidence="3 4">POZ149</strain>
    </source>
</reference>
<organism evidence="3 4">
    <name type="scientific">Saccharolobus solfataricus</name>
    <name type="common">Sulfolobus solfataricus</name>
    <dbReference type="NCBI Taxonomy" id="2287"/>
    <lineage>
        <taxon>Archaea</taxon>
        <taxon>Thermoproteota</taxon>
        <taxon>Thermoprotei</taxon>
        <taxon>Sulfolobales</taxon>
        <taxon>Sulfolobaceae</taxon>
        <taxon>Saccharolobus</taxon>
    </lineage>
</organism>
<dbReference type="Pfam" id="PF08271">
    <property type="entry name" value="Zn_Ribbon_TF"/>
    <property type="match status" value="1"/>
</dbReference>
<sequence>MQCPACGSNEIIWDNKNGEIVCSNCGTIIDNIYYNGQNESESTEIISINNKFYKDDIQIKELRVKNFLKNNRIETKKIDQYEIILRSMLLDSQYKKIYKLLYDEGILSGLKAKSKLGLLIYFRFALNNGYLHLLEKFDIKNETLKKILKRIGRKRLTLLFDKLNEESDRI</sequence>
<protein>
    <submittedName>
        <fullName evidence="3">Transcription initiation factor IIB family protein</fullName>
    </submittedName>
</protein>
<accession>A0A7S9IK34</accession>
<evidence type="ECO:0000259" key="2">
    <source>
        <dbReference type="PROSITE" id="PS51134"/>
    </source>
</evidence>
<dbReference type="EMBL" id="CP050869">
    <property type="protein sequence ID" value="QPG50583.1"/>
    <property type="molecule type" value="Genomic_DNA"/>
</dbReference>
<evidence type="ECO:0000313" key="3">
    <source>
        <dbReference type="EMBL" id="QPG50583.1"/>
    </source>
</evidence>
<keyword evidence="1" id="KW-0479">Metal-binding</keyword>
<keyword evidence="1" id="KW-0863">Zinc-finger</keyword>
<evidence type="ECO:0000256" key="1">
    <source>
        <dbReference type="PROSITE-ProRule" id="PRU00469"/>
    </source>
</evidence>
<gene>
    <name evidence="3" type="ORF">HFC64_12905</name>
</gene>
<dbReference type="GO" id="GO:0008270">
    <property type="term" value="F:zinc ion binding"/>
    <property type="evidence" value="ECO:0007669"/>
    <property type="project" value="UniProtKB-KW"/>
</dbReference>
<dbReference type="InterPro" id="IPR013137">
    <property type="entry name" value="Znf_TFIIB"/>
</dbReference>
<dbReference type="PROSITE" id="PS51134">
    <property type="entry name" value="ZF_TFIIB"/>
    <property type="match status" value="1"/>
</dbReference>
<dbReference type="AlphaFoldDB" id="A0A7S9IK34"/>
<evidence type="ECO:0000313" key="4">
    <source>
        <dbReference type="Proteomes" id="UP000594632"/>
    </source>
</evidence>
<dbReference type="Proteomes" id="UP000594632">
    <property type="component" value="Chromosome"/>
</dbReference>
<proteinExistence type="predicted"/>
<keyword evidence="1" id="KW-0862">Zinc</keyword>
<dbReference type="Gene3D" id="2.20.25.10">
    <property type="match status" value="1"/>
</dbReference>